<dbReference type="Pfam" id="PF00102">
    <property type="entry name" value="Y_phosphatase"/>
    <property type="match status" value="1"/>
</dbReference>
<feature type="domain" description="Tyrosine-protein phosphatase" evidence="3">
    <location>
        <begin position="237"/>
        <end position="494"/>
    </location>
</feature>
<keyword evidence="6" id="KW-1185">Reference proteome</keyword>
<dbReference type="EMBL" id="QGDH01000024">
    <property type="protein sequence ID" value="RAR14279.1"/>
    <property type="molecule type" value="Genomic_DNA"/>
</dbReference>
<dbReference type="EC" id="3.1.3.48" evidence="5"/>
<accession>A0A364NAC9</accession>
<feature type="domain" description="Tyrosine specific protein phosphatases" evidence="4">
    <location>
        <begin position="403"/>
        <end position="485"/>
    </location>
</feature>
<dbReference type="PROSITE" id="PS00383">
    <property type="entry name" value="TYR_PHOSPHATASE_1"/>
    <property type="match status" value="1"/>
</dbReference>
<evidence type="ECO:0000259" key="4">
    <source>
        <dbReference type="PROSITE" id="PS50056"/>
    </source>
</evidence>
<dbReference type="InterPro" id="IPR029021">
    <property type="entry name" value="Prot-tyrosine_phosphatase-like"/>
</dbReference>
<dbReference type="PRINTS" id="PR00700">
    <property type="entry name" value="PRTYPHPHTASE"/>
</dbReference>
<dbReference type="Gene3D" id="3.90.190.10">
    <property type="entry name" value="Protein tyrosine phosphatase superfamily"/>
    <property type="match status" value="1"/>
</dbReference>
<feature type="region of interest" description="Disordered" evidence="2">
    <location>
        <begin position="579"/>
        <end position="599"/>
    </location>
</feature>
<reference evidence="6" key="1">
    <citation type="submission" date="2018-05" db="EMBL/GenBank/DDBJ databases">
        <title>Draft genome sequence of Stemphylium lycopersici strain CIDEFI 213.</title>
        <authorList>
            <person name="Medina R."/>
            <person name="Franco M.E.E."/>
            <person name="Lucentini C.G."/>
            <person name="Saparrat M.C.N."/>
            <person name="Balatti P.A."/>
        </authorList>
    </citation>
    <scope>NUCLEOTIDE SEQUENCE [LARGE SCALE GENOMIC DNA]</scope>
    <source>
        <strain evidence="6">CIDEFI 213</strain>
    </source>
</reference>
<dbReference type="SMART" id="SM00404">
    <property type="entry name" value="PTPc_motif"/>
    <property type="match status" value="1"/>
</dbReference>
<dbReference type="SUPFAM" id="SSF52799">
    <property type="entry name" value="(Phosphotyrosine protein) phosphatases II"/>
    <property type="match status" value="1"/>
</dbReference>
<dbReference type="STRING" id="183478.A0A364NAC9"/>
<organism evidence="5 6">
    <name type="scientific">Stemphylium lycopersici</name>
    <name type="common">Tomato gray leaf spot disease fungus</name>
    <name type="synonym">Thyrospora lycopersici</name>
    <dbReference type="NCBI Taxonomy" id="183478"/>
    <lineage>
        <taxon>Eukaryota</taxon>
        <taxon>Fungi</taxon>
        <taxon>Dikarya</taxon>
        <taxon>Ascomycota</taxon>
        <taxon>Pezizomycotina</taxon>
        <taxon>Dothideomycetes</taxon>
        <taxon>Pleosporomycetidae</taxon>
        <taxon>Pleosporales</taxon>
        <taxon>Pleosporineae</taxon>
        <taxon>Pleosporaceae</taxon>
        <taxon>Stemphylium</taxon>
    </lineage>
</organism>
<evidence type="ECO:0000259" key="3">
    <source>
        <dbReference type="PROSITE" id="PS50055"/>
    </source>
</evidence>
<evidence type="ECO:0000256" key="2">
    <source>
        <dbReference type="SAM" id="MobiDB-lite"/>
    </source>
</evidence>
<dbReference type="GO" id="GO:0004725">
    <property type="term" value="F:protein tyrosine phosphatase activity"/>
    <property type="evidence" value="ECO:0007669"/>
    <property type="project" value="UniProtKB-EC"/>
</dbReference>
<evidence type="ECO:0000256" key="1">
    <source>
        <dbReference type="ARBA" id="ARBA00009649"/>
    </source>
</evidence>
<dbReference type="InterPro" id="IPR000242">
    <property type="entry name" value="PTP_cat"/>
</dbReference>
<dbReference type="EC" id="3.1.3.16" evidence="5"/>
<dbReference type="EC" id="3.1.3.41" evidence="5"/>
<gene>
    <name evidence="5" type="ORF">DDE83_002391</name>
</gene>
<dbReference type="PROSITE" id="PS50055">
    <property type="entry name" value="TYR_PHOSPHATASE_PTP"/>
    <property type="match status" value="1"/>
</dbReference>
<dbReference type="OrthoDB" id="10253954at2759"/>
<evidence type="ECO:0000313" key="5">
    <source>
        <dbReference type="EMBL" id="RAR14279.1"/>
    </source>
</evidence>
<dbReference type="SMART" id="SM00194">
    <property type="entry name" value="PTPc"/>
    <property type="match status" value="1"/>
</dbReference>
<feature type="compositionally biased region" description="Pro residues" evidence="2">
    <location>
        <begin position="623"/>
        <end position="632"/>
    </location>
</feature>
<dbReference type="PROSITE" id="PS50056">
    <property type="entry name" value="TYR_PHOSPHATASE_2"/>
    <property type="match status" value="1"/>
</dbReference>
<dbReference type="CDD" id="cd18533">
    <property type="entry name" value="PTP_fungal"/>
    <property type="match status" value="1"/>
</dbReference>
<dbReference type="Proteomes" id="UP000249619">
    <property type="component" value="Unassembled WGS sequence"/>
</dbReference>
<feature type="compositionally biased region" description="Low complexity" evidence="2">
    <location>
        <begin position="145"/>
        <end position="169"/>
    </location>
</feature>
<feature type="region of interest" description="Disordered" evidence="2">
    <location>
        <begin position="511"/>
        <end position="559"/>
    </location>
</feature>
<keyword evidence="5" id="KW-0378">Hydrolase</keyword>
<comment type="caution">
    <text evidence="5">The sequence shown here is derived from an EMBL/GenBank/DDBJ whole genome shotgun (WGS) entry which is preliminary data.</text>
</comment>
<dbReference type="AlphaFoldDB" id="A0A364NAC9"/>
<dbReference type="PANTHER" id="PTHR19134:SF449">
    <property type="entry name" value="TYROSINE-PROTEIN PHOSPHATASE 1"/>
    <property type="match status" value="1"/>
</dbReference>
<dbReference type="InterPro" id="IPR016130">
    <property type="entry name" value="Tyr_Pase_AS"/>
</dbReference>
<sequence>MTLSHALTAVAHGGEWSIAAKRRGPIQRGEGEGSEVEVLFTSEGAFAIRAITTKPITSVFGAPRPASSRLLSPSSLQAFLFLHSLGPHRSPDTNANFFKLHKLRALRRKAKLKGVLTRTDPNMADVDDPISPSSSKRSRSKDSVRSVTTSSLNTPAASTPAASTNSLLLPGTPATGDPNSQDAVPYPAFLKSIKDIHGKWQRLEVAQMERFRDAAQASNPDEPGMWARCCGEDYALRNRYANVDPYQSNRVHLEVPEGHWDYINASPITLKTTKSATPLKYIATQGPKADSWSHIWRMIWKENASPAVIVMLTQTYEAYREKCFPYYPQSPSQPDMRINEHDEFEDGLIHNLHLASYTIDEEARTQVREVDMTMDDGSESKKIWHLLFAGWPDFSVPEGDDRAGMLKLVDISRQKNSDNATNPRIVHCSAGIGRSGTFIALDWLMQELEEGSLDDTPESEDPVEKVVQMLRDQRAGMVQSKIQFQFIYDVMRERWRERWIAQHPDEASQLGLVSAPTTYDSEQPALKRQKSVHDSEAHLSPQPASSPLSSHDAAGSPDARAQLEAELQDADMEYEKGKTYIPPAIDPGAPPSFVTSGGVLENVDASGEIEQQQDGATDLEAQTPPPPPPSSPAPHSITSPERSARARVFETCDSAFASPAFQRTSSYLRPQHNWAVPVPFFYDVQVLP</sequence>
<comment type="similarity">
    <text evidence="1">Belongs to the protein-tyrosine phosphatase family. Non-receptor class subfamily.</text>
</comment>
<dbReference type="InterPro" id="IPR000387">
    <property type="entry name" value="Tyr_Pase_dom"/>
</dbReference>
<dbReference type="InterPro" id="IPR003595">
    <property type="entry name" value="Tyr_Pase_cat"/>
</dbReference>
<feature type="compositionally biased region" description="Low complexity" evidence="2">
    <location>
        <begin position="538"/>
        <end position="551"/>
    </location>
</feature>
<dbReference type="InterPro" id="IPR050348">
    <property type="entry name" value="Protein-Tyr_Phosphatase"/>
</dbReference>
<feature type="region of interest" description="Disordered" evidence="2">
    <location>
        <begin position="114"/>
        <end position="182"/>
    </location>
</feature>
<dbReference type="GO" id="GO:0004722">
    <property type="term" value="F:protein serine/threonine phosphatase activity"/>
    <property type="evidence" value="ECO:0007669"/>
    <property type="project" value="UniProtKB-EC"/>
</dbReference>
<dbReference type="PANTHER" id="PTHR19134">
    <property type="entry name" value="RECEPTOR-TYPE TYROSINE-PROTEIN PHOSPHATASE"/>
    <property type="match status" value="1"/>
</dbReference>
<name>A0A364NAC9_STELY</name>
<protein>
    <submittedName>
        <fullName evidence="5">Tyrosine-protein phosphatase 2</fullName>
        <ecNumber evidence="5">3.1.3.16</ecNumber>
        <ecNumber evidence="5">3.1.3.41</ecNumber>
        <ecNumber evidence="5">3.1.3.48</ecNumber>
    </submittedName>
</protein>
<evidence type="ECO:0000313" key="6">
    <source>
        <dbReference type="Proteomes" id="UP000249619"/>
    </source>
</evidence>
<proteinExistence type="inferred from homology"/>
<feature type="region of interest" description="Disordered" evidence="2">
    <location>
        <begin position="618"/>
        <end position="645"/>
    </location>
</feature>